<feature type="repeat" description="PPR" evidence="3">
    <location>
        <begin position="253"/>
        <end position="287"/>
    </location>
</feature>
<dbReference type="Pfam" id="PF00173">
    <property type="entry name" value="Cyt-b5"/>
    <property type="match status" value="1"/>
</dbReference>
<keyword evidence="1" id="KW-0677">Repeat</keyword>
<dbReference type="InterPro" id="IPR012340">
    <property type="entry name" value="NA-bd_OB-fold"/>
</dbReference>
<dbReference type="PANTHER" id="PTHR47447:SF17">
    <property type="entry name" value="OS12G0638900 PROTEIN"/>
    <property type="match status" value="1"/>
</dbReference>
<dbReference type="Gene3D" id="1.25.40.20">
    <property type="entry name" value="Ankyrin repeat-containing domain"/>
    <property type="match status" value="2"/>
</dbReference>
<dbReference type="Gene3D" id="2.40.50.140">
    <property type="entry name" value="Nucleic acid-binding proteins"/>
    <property type="match status" value="1"/>
</dbReference>
<feature type="repeat" description="PPR" evidence="3">
    <location>
        <begin position="179"/>
        <end position="213"/>
    </location>
</feature>
<dbReference type="Pfam" id="PF13812">
    <property type="entry name" value="PPR_3"/>
    <property type="match status" value="2"/>
</dbReference>
<proteinExistence type="predicted"/>
<feature type="repeat" description="ANK" evidence="2">
    <location>
        <begin position="931"/>
        <end position="963"/>
    </location>
</feature>
<reference evidence="6" key="1">
    <citation type="submission" date="2023-08" db="EMBL/GenBank/DDBJ databases">
        <authorList>
            <person name="Chen Y."/>
            <person name="Shah S."/>
            <person name="Dougan E. K."/>
            <person name="Thang M."/>
            <person name="Chan C."/>
        </authorList>
    </citation>
    <scope>NUCLEOTIDE SEQUENCE</scope>
</reference>
<organism evidence="6 7">
    <name type="scientific">Effrenium voratum</name>
    <dbReference type="NCBI Taxonomy" id="2562239"/>
    <lineage>
        <taxon>Eukaryota</taxon>
        <taxon>Sar</taxon>
        <taxon>Alveolata</taxon>
        <taxon>Dinophyceae</taxon>
        <taxon>Suessiales</taxon>
        <taxon>Symbiodiniaceae</taxon>
        <taxon>Effrenium</taxon>
    </lineage>
</organism>
<keyword evidence="2" id="KW-0040">ANK repeat</keyword>
<sequence>MTRSMLHLSGDARRQRTLKAPSGTSTLCWLQKGSLQSRRTVPLSWHTLRPRVHEAVRWMERMIEANCDPDIECYESVLDAAAARGEKELRADVEDQWLARKKPDREVFKALMRVSAKHGDITSTNLWFERLRKGGYKPKPAVNEWKYLLKACEASQDKFAIDEAQKFFNRMEKEEVKPDAEAYNLMIQVMAKAGKPKYALRWRKRMADAGLVSPNSLQFDQIIKAISGDSSTISADYAADWVQFTLSAGKKPGASAWSSVIQAYLNEDRPDDARQWLEWMQQNGTAPSYDVYLKFMRSDDRKAASWHDQMEDAGIPPTAESFNLVIKSFSFVKGKQRMQKTEEWFHRMRAAGVAPDEETFAHLISAAARSGKPEDVDKWQAELTESGLRPDNRVYFALMQRYLVERDPLGVRQILDWMVLKGNRPHRAAYNLAIRAFAEAGDMKSAEEIYRRLEAVGGRRDERTFYFLIRGHVYQKSPKSMERARAWLKEMLQMDVRPSFSIYGALIQGYAQLQQPKEAKEFLEELSLRKSWGPDRQAWLDVLRPALRCFQKAGDEEAVAKWTDFLNDKGVEINLEEEAEAEVSDDSTQKRPQNATVSRKFKKGQVSSVEREMKTLQEIQDAGNKPEIRDFNRVMKAFALSPRSRYSMARAFIEDNIMPVVEPNENTWTNLLRSVDVGTMDVTGCQHAREADASELELLPLLPLAAAGAVALWGRGRPGVRVTNEASSKSWREEELRDFDGSTEGPILLAAEGLVFDVSSSRSLYGPDGKYAPLAGRDASRLLGKNSLDEETEESKKMPLNMAERAFLSAWVLTFKSKYPIVGELKEEDQETAEPAALLRASEKGDLQRLNAQLAQGADLSWADGDGLQALHWAARSGHAAAVSKLLSAGADASGRDQKGRTALHWAATFGHTEAVEALLPAIPAEAEAADAWLPLHFAAQNGHLETMKALIRNGADINRASKAGVTALMNAARSGQREVVKLLLEKGADTGAKVNGKTAQQWAESQGLNQIAEMISSVIDYEKDDVGCARCNRVGDGKRGIFTIEWMSSLGVTVRRTHIEVAIRQLFDDYKAEKIDSVQLLLEKLLQALPEKSHLVTYNSIIRISAEAGLMEISMDWAKRMRSENFWVQPNTCYAVAKAHFKKGDEVSSLWWIDQAKEGDRGATAQSRLSRFVETVTRDDRSRGIIKTLFPGYGFLRIDEPPFEMIFLRSSLGKTAPKAGTRVSYNMVLDEKTGRLRADNLSPAREDPGAVLRWAP</sequence>
<dbReference type="InterPro" id="IPR002885">
    <property type="entry name" value="PPR_rpt"/>
</dbReference>
<dbReference type="InterPro" id="IPR011990">
    <property type="entry name" value="TPR-like_helical_dom_sf"/>
</dbReference>
<dbReference type="InterPro" id="IPR036400">
    <property type="entry name" value="Cyt_B5-like_heme/steroid_sf"/>
</dbReference>
<evidence type="ECO:0000256" key="1">
    <source>
        <dbReference type="ARBA" id="ARBA00022737"/>
    </source>
</evidence>
<dbReference type="PROSITE" id="PS51375">
    <property type="entry name" value="PPR"/>
    <property type="match status" value="3"/>
</dbReference>
<dbReference type="Gene3D" id="1.25.40.10">
    <property type="entry name" value="Tetratricopeptide repeat domain"/>
    <property type="match status" value="4"/>
</dbReference>
<evidence type="ECO:0000259" key="5">
    <source>
        <dbReference type="SMART" id="SM01117"/>
    </source>
</evidence>
<dbReference type="SUPFAM" id="SSF48403">
    <property type="entry name" value="Ankyrin repeat"/>
    <property type="match status" value="1"/>
</dbReference>
<accession>A0AA36NH98</accession>
<name>A0AA36NH98_9DINO</name>
<protein>
    <recommendedName>
        <fullName evidence="5">Cytochrome b5 heme-binding domain-containing protein</fullName>
    </recommendedName>
</protein>
<dbReference type="SMART" id="SM00248">
    <property type="entry name" value="ANK"/>
    <property type="match status" value="4"/>
</dbReference>
<dbReference type="Pfam" id="PF12796">
    <property type="entry name" value="Ank_2"/>
    <property type="match status" value="2"/>
</dbReference>
<dbReference type="PROSITE" id="PS50297">
    <property type="entry name" value="ANK_REP_REGION"/>
    <property type="match status" value="4"/>
</dbReference>
<feature type="repeat" description="PPR" evidence="3">
    <location>
        <begin position="356"/>
        <end position="390"/>
    </location>
</feature>
<feature type="domain" description="Cytochrome b5 heme-binding" evidence="5">
    <location>
        <begin position="731"/>
        <end position="826"/>
    </location>
</feature>
<dbReference type="InterPro" id="IPR002110">
    <property type="entry name" value="Ankyrin_rpt"/>
</dbReference>
<dbReference type="Pfam" id="PF01535">
    <property type="entry name" value="PPR"/>
    <property type="match status" value="4"/>
</dbReference>
<dbReference type="InterPro" id="IPR036770">
    <property type="entry name" value="Ankyrin_rpt-contain_sf"/>
</dbReference>
<dbReference type="PROSITE" id="PS50088">
    <property type="entry name" value="ANK_REPEAT"/>
    <property type="match status" value="4"/>
</dbReference>
<evidence type="ECO:0000313" key="7">
    <source>
        <dbReference type="Proteomes" id="UP001178507"/>
    </source>
</evidence>
<gene>
    <name evidence="6" type="ORF">EVOR1521_LOCUS28534</name>
</gene>
<keyword evidence="7" id="KW-1185">Reference proteome</keyword>
<feature type="region of interest" description="Disordered" evidence="4">
    <location>
        <begin position="578"/>
        <end position="604"/>
    </location>
</feature>
<feature type="repeat" description="ANK" evidence="2">
    <location>
        <begin position="964"/>
        <end position="996"/>
    </location>
</feature>
<dbReference type="InterPro" id="IPR001199">
    <property type="entry name" value="Cyt_B5-like_heme/steroid-bd"/>
</dbReference>
<dbReference type="SUPFAM" id="SSF81901">
    <property type="entry name" value="HCP-like"/>
    <property type="match status" value="1"/>
</dbReference>
<evidence type="ECO:0000256" key="3">
    <source>
        <dbReference type="PROSITE-ProRule" id="PRU00708"/>
    </source>
</evidence>
<evidence type="ECO:0000256" key="4">
    <source>
        <dbReference type="SAM" id="MobiDB-lite"/>
    </source>
</evidence>
<feature type="repeat" description="ANK" evidence="2">
    <location>
        <begin position="866"/>
        <end position="898"/>
    </location>
</feature>
<evidence type="ECO:0000256" key="2">
    <source>
        <dbReference type="PROSITE-ProRule" id="PRU00023"/>
    </source>
</evidence>
<dbReference type="Proteomes" id="UP001178507">
    <property type="component" value="Unassembled WGS sequence"/>
</dbReference>
<dbReference type="PRINTS" id="PR01415">
    <property type="entry name" value="ANKYRIN"/>
</dbReference>
<comment type="caution">
    <text evidence="6">The sequence shown here is derived from an EMBL/GenBank/DDBJ whole genome shotgun (WGS) entry which is preliminary data.</text>
</comment>
<dbReference type="AlphaFoldDB" id="A0AA36NH98"/>
<feature type="repeat" description="ANK" evidence="2">
    <location>
        <begin position="899"/>
        <end position="920"/>
    </location>
</feature>
<dbReference type="SMART" id="SM01117">
    <property type="entry name" value="Cyt-b5"/>
    <property type="match status" value="1"/>
</dbReference>
<dbReference type="Gene3D" id="3.10.120.10">
    <property type="entry name" value="Cytochrome b5-like heme/steroid binding domain"/>
    <property type="match status" value="1"/>
</dbReference>
<dbReference type="EMBL" id="CAUJNA010003638">
    <property type="protein sequence ID" value="CAJ1406624.1"/>
    <property type="molecule type" value="Genomic_DNA"/>
</dbReference>
<dbReference type="PANTHER" id="PTHR47447">
    <property type="entry name" value="OS03G0856100 PROTEIN"/>
    <property type="match status" value="1"/>
</dbReference>
<dbReference type="SUPFAM" id="SSF55856">
    <property type="entry name" value="Cytochrome b5-like heme/steroid binding domain"/>
    <property type="match status" value="1"/>
</dbReference>
<evidence type="ECO:0000313" key="6">
    <source>
        <dbReference type="EMBL" id="CAJ1406624.1"/>
    </source>
</evidence>